<dbReference type="InterPro" id="IPR001478">
    <property type="entry name" value="PDZ"/>
</dbReference>
<dbReference type="RefSeq" id="WP_187717204.1">
    <property type="nucleotide sequence ID" value="NZ_JACTAH010000001.1"/>
</dbReference>
<dbReference type="Pfam" id="PF17899">
    <property type="entry name" value="Peptidase_M61_N"/>
    <property type="match status" value="1"/>
</dbReference>
<feature type="domain" description="PDZ" evidence="1">
    <location>
        <begin position="473"/>
        <end position="554"/>
    </location>
</feature>
<dbReference type="InterPro" id="IPR036034">
    <property type="entry name" value="PDZ_sf"/>
</dbReference>
<dbReference type="Gene3D" id="2.60.40.3650">
    <property type="match status" value="1"/>
</dbReference>
<dbReference type="EMBL" id="JACYTO010000001">
    <property type="protein sequence ID" value="MBD8502421.1"/>
    <property type="molecule type" value="Genomic_DNA"/>
</dbReference>
<dbReference type="InterPro" id="IPR024191">
    <property type="entry name" value="Peptidase_M61"/>
</dbReference>
<dbReference type="Gene3D" id="1.10.390.10">
    <property type="entry name" value="Neutral Protease Domain 2"/>
    <property type="match status" value="1"/>
</dbReference>
<dbReference type="SMART" id="SM00228">
    <property type="entry name" value="PDZ"/>
    <property type="match status" value="1"/>
</dbReference>
<organism evidence="2 3">
    <name type="scientific">Thauera sedimentorum</name>
    <dbReference type="NCBI Taxonomy" id="2767595"/>
    <lineage>
        <taxon>Bacteria</taxon>
        <taxon>Pseudomonadati</taxon>
        <taxon>Pseudomonadota</taxon>
        <taxon>Betaproteobacteria</taxon>
        <taxon>Rhodocyclales</taxon>
        <taxon>Zoogloeaceae</taxon>
        <taxon>Thauera</taxon>
    </lineage>
</organism>
<reference evidence="3" key="1">
    <citation type="submission" date="2023-07" db="EMBL/GenBank/DDBJ databases">
        <title>Thauera sp. CAU 1555 isolated from sand of Yaerae Beach.</title>
        <authorList>
            <person name="Kim W."/>
        </authorList>
    </citation>
    <scope>NUCLEOTIDE SEQUENCE [LARGE SCALE GENOMIC DNA]</scope>
    <source>
        <strain evidence="3">CAU 1555</strain>
    </source>
</reference>
<accession>A0ABR9B8C0</accession>
<dbReference type="Pfam" id="PF05299">
    <property type="entry name" value="Peptidase_M61"/>
    <property type="match status" value="1"/>
</dbReference>
<dbReference type="InterPro" id="IPR007963">
    <property type="entry name" value="Peptidase_M61_catalytic"/>
</dbReference>
<evidence type="ECO:0000313" key="2">
    <source>
        <dbReference type="EMBL" id="MBD8502421.1"/>
    </source>
</evidence>
<evidence type="ECO:0000259" key="1">
    <source>
        <dbReference type="PROSITE" id="PS50106"/>
    </source>
</evidence>
<dbReference type="SUPFAM" id="SSF50156">
    <property type="entry name" value="PDZ domain-like"/>
    <property type="match status" value="1"/>
</dbReference>
<proteinExistence type="predicted"/>
<dbReference type="PROSITE" id="PS50106">
    <property type="entry name" value="PDZ"/>
    <property type="match status" value="1"/>
</dbReference>
<evidence type="ECO:0000313" key="3">
    <source>
        <dbReference type="Proteomes" id="UP000603602"/>
    </source>
</evidence>
<name>A0ABR9B8C0_9RHOO</name>
<dbReference type="PIRSF" id="PIRSF016493">
    <property type="entry name" value="Glycyl_aminpptds"/>
    <property type="match status" value="1"/>
</dbReference>
<dbReference type="InterPro" id="IPR027268">
    <property type="entry name" value="Peptidase_M4/M1_CTD_sf"/>
</dbReference>
<protein>
    <submittedName>
        <fullName evidence="2">M61 family metallopeptidase</fullName>
    </submittedName>
</protein>
<dbReference type="InterPro" id="IPR040756">
    <property type="entry name" value="Peptidase_M61_N"/>
</dbReference>
<dbReference type="Gene3D" id="2.30.42.10">
    <property type="match status" value="1"/>
</dbReference>
<comment type="caution">
    <text evidence="2">The sequence shown here is derived from an EMBL/GenBank/DDBJ whole genome shotgun (WGS) entry which is preliminary data.</text>
</comment>
<dbReference type="SUPFAM" id="SSF55486">
    <property type="entry name" value="Metalloproteases ('zincins'), catalytic domain"/>
    <property type="match status" value="1"/>
</dbReference>
<gene>
    <name evidence="2" type="ORF">IFO67_05955</name>
</gene>
<dbReference type="Proteomes" id="UP000603602">
    <property type="component" value="Unassembled WGS sequence"/>
</dbReference>
<sequence>MTTPIHYRIRPANPAAHLFEASVTVAEPDAEGQVFSLPAWIPGSYMIREFARNIVTIRAEADGKAVALEKLDKHSWRAARVPAGSALTLHYEVYAWDLSVRAAHLDQTHGFFNGTSVFLMVHGQAGRPCTVDIQPPADTGLRDWRVITALPRARGKGAAKAYGFGLYRAADYDELIDHPVEMGRFTLASFEAAGVPHDVALTGRHDCDMDRLTTDLKRICEWQVALFGAPAPMDYYAFLTMIVGDGYGGLEHRASTALLASRADLPYPGMKAMSEGYRQFLGLCSHEYFHTWNVKRIKPAAFTPYDLAVENHTGLLWAFEGFTSYYDDLALVRSGVIGVDDYLGLLGKTISNVLRGPGRLRQSVAESSFDAWTKYYRQDENAPNAIVSYYAKGSLVALALDLQLRAASAGENSLDDVMRLLWQRHGQTGTGVPEDGIFAAVEDIGGKTLARWLRRAVEGTDDLPLARLLKPFGVAWSAEPASAAPWLGAKLAAGNGETRLANVYDGGPAQRAGLSAGDVLVALDGLKIGASGLDAMLARRQPGERIALHAFRRDELMCFELELAAAPADKIGLKPAAKAPAAAARLRRGWLGS</sequence>
<keyword evidence="3" id="KW-1185">Reference proteome</keyword>